<sequence>MAAYNHEEMPDGPESELIEPLKRALFFIKDFGTRISFFFLDKHHDININIRTLKRLLNDCHQEFDEQFFKEVIRREIANGPDRLNGYRTLWHILRVSIYQNDAPTGINLPGVDGKVRIYENSQPGVFISIIDLLDEDQDMPVCNLTKDAGARHHIVIFTDVNDRPTDITLSNSEVHKNEANVIVATIMVTDQDIRQSHRCIVCDLTSDGSCDESVDFNIDDSLRLKTSRQLDLSLTHTRRIKINCTDEVVSPDNPFSFQKAFVLAVVDCMRVISENSSILVSSGLVHDFGWSASLNNKQQWLQFDLGDIYVLTGIGCAPLGNDIANARGMVMAYKVTHTIDGVLWRPVLHKHGQIRLFQGNSPNVKYMHRLAVRPSFLVRTVRVIPQRWHLGIHIRAELYGCYAVITKITKKNLPRPRALFENEQTRQARNR</sequence>
<dbReference type="InterPro" id="IPR008979">
    <property type="entry name" value="Galactose-bd-like_sf"/>
</dbReference>
<feature type="domain" description="F5/8 type C" evidence="1">
    <location>
        <begin position="291"/>
        <end position="402"/>
    </location>
</feature>
<dbReference type="EMBL" id="DS469922">
    <property type="protein sequence ID" value="EDO31251.1"/>
    <property type="molecule type" value="Genomic_DNA"/>
</dbReference>
<dbReference type="PANTHER" id="PTHR24543:SF325">
    <property type="entry name" value="F5_8 TYPE C DOMAIN-CONTAINING PROTEIN"/>
    <property type="match status" value="1"/>
</dbReference>
<name>A7SYG8_NEMVE</name>
<reference evidence="2 3" key="1">
    <citation type="journal article" date="2007" name="Science">
        <title>Sea anemone genome reveals ancestral eumetazoan gene repertoire and genomic organization.</title>
        <authorList>
            <person name="Putnam N.H."/>
            <person name="Srivastava M."/>
            <person name="Hellsten U."/>
            <person name="Dirks B."/>
            <person name="Chapman J."/>
            <person name="Salamov A."/>
            <person name="Terry A."/>
            <person name="Shapiro H."/>
            <person name="Lindquist E."/>
            <person name="Kapitonov V.V."/>
            <person name="Jurka J."/>
            <person name="Genikhovich G."/>
            <person name="Grigoriev I.V."/>
            <person name="Lucas S.M."/>
            <person name="Steele R.E."/>
            <person name="Finnerty J.R."/>
            <person name="Technau U."/>
            <person name="Martindale M.Q."/>
            <person name="Rokhsar D.S."/>
        </authorList>
    </citation>
    <scope>NUCLEOTIDE SEQUENCE [LARGE SCALE GENOMIC DNA]</scope>
    <source>
        <strain evidence="3">CH2 X CH6</strain>
    </source>
</reference>
<dbReference type="PANTHER" id="PTHR24543">
    <property type="entry name" value="MULTICOPPER OXIDASE-RELATED"/>
    <property type="match status" value="1"/>
</dbReference>
<gene>
    <name evidence="2" type="ORF">NEMVEDRAFT_v1g219501</name>
</gene>
<dbReference type="PROSITE" id="PS50022">
    <property type="entry name" value="FA58C_3"/>
    <property type="match status" value="1"/>
</dbReference>
<dbReference type="InParanoid" id="A7SYG8"/>
<dbReference type="Gene3D" id="2.60.40.60">
    <property type="entry name" value="Cadherins"/>
    <property type="match status" value="1"/>
</dbReference>
<protein>
    <recommendedName>
        <fullName evidence="1">F5/8 type C domain-containing protein</fullName>
    </recommendedName>
</protein>
<evidence type="ECO:0000313" key="3">
    <source>
        <dbReference type="Proteomes" id="UP000001593"/>
    </source>
</evidence>
<keyword evidence="3" id="KW-1185">Reference proteome</keyword>
<organism evidence="2 3">
    <name type="scientific">Nematostella vectensis</name>
    <name type="common">Starlet sea anemone</name>
    <dbReference type="NCBI Taxonomy" id="45351"/>
    <lineage>
        <taxon>Eukaryota</taxon>
        <taxon>Metazoa</taxon>
        <taxon>Cnidaria</taxon>
        <taxon>Anthozoa</taxon>
        <taxon>Hexacorallia</taxon>
        <taxon>Actiniaria</taxon>
        <taxon>Edwardsiidae</taxon>
        <taxon>Nematostella</taxon>
    </lineage>
</organism>
<dbReference type="Gene3D" id="2.60.120.260">
    <property type="entry name" value="Galactose-binding domain-like"/>
    <property type="match status" value="1"/>
</dbReference>
<dbReference type="SUPFAM" id="SSF49785">
    <property type="entry name" value="Galactose-binding domain-like"/>
    <property type="match status" value="1"/>
</dbReference>
<dbReference type="Proteomes" id="UP000001593">
    <property type="component" value="Unassembled WGS sequence"/>
</dbReference>
<dbReference type="AlphaFoldDB" id="A7SYG8"/>
<accession>A7SYG8</accession>
<dbReference type="InterPro" id="IPR000421">
    <property type="entry name" value="FA58C"/>
</dbReference>
<proteinExistence type="predicted"/>
<evidence type="ECO:0000313" key="2">
    <source>
        <dbReference type="EMBL" id="EDO31251.1"/>
    </source>
</evidence>
<dbReference type="HOGENOM" id="CLU_635093_0_0_1"/>
<dbReference type="Pfam" id="PF00754">
    <property type="entry name" value="F5_F8_type_C"/>
    <property type="match status" value="1"/>
</dbReference>
<evidence type="ECO:0000259" key="1">
    <source>
        <dbReference type="PROSITE" id="PS50022"/>
    </source>
</evidence>